<dbReference type="EMBL" id="CP120682">
    <property type="protein sequence ID" value="WKN35568.1"/>
    <property type="molecule type" value="Genomic_DNA"/>
</dbReference>
<protein>
    <submittedName>
        <fullName evidence="1">Uncharacterized protein</fullName>
    </submittedName>
</protein>
<accession>A0AA49GLG1</accession>
<name>A0AA49GLG1_9BACT</name>
<dbReference type="AlphaFoldDB" id="A0AA49GLG1"/>
<reference evidence="1" key="1">
    <citation type="journal article" date="2023" name="Comput. Struct. Biotechnol. J.">
        <title>Discovery of a novel marine Bacteroidetes with a rich repertoire of carbohydrate-active enzymes.</title>
        <authorList>
            <person name="Chen B."/>
            <person name="Liu G."/>
            <person name="Chen Q."/>
            <person name="Wang H."/>
            <person name="Liu L."/>
            <person name="Tang K."/>
        </authorList>
    </citation>
    <scope>NUCLEOTIDE SEQUENCE</scope>
    <source>
        <strain evidence="1">TK19036</strain>
    </source>
</reference>
<organism evidence="1">
    <name type="scientific">Roseihalotalea indica</name>
    <dbReference type="NCBI Taxonomy" id="2867963"/>
    <lineage>
        <taxon>Bacteria</taxon>
        <taxon>Pseudomonadati</taxon>
        <taxon>Bacteroidota</taxon>
        <taxon>Cytophagia</taxon>
        <taxon>Cytophagales</taxon>
        <taxon>Catalimonadaceae</taxon>
        <taxon>Roseihalotalea</taxon>
    </lineage>
</organism>
<sequence length="113" mass="12703">MKRLDGIRKGLLSLCFVLLILTQSLVAVSRPSLFSFQDTSSKKAEVQQNLLPKAHHVGICFRLTPSAFLFYWLGSRHFDQSRTVYNDFLSGYAGLVNPFSANCYYTHLSALAP</sequence>
<evidence type="ECO:0000313" key="1">
    <source>
        <dbReference type="EMBL" id="WKN35568.1"/>
    </source>
</evidence>
<gene>
    <name evidence="1" type="ORF">K4G66_24660</name>
</gene>
<proteinExistence type="predicted"/>
<reference evidence="1" key="2">
    <citation type="journal article" date="2024" name="Antonie Van Leeuwenhoek">
        <title>Roseihalotalea indica gen. nov., sp. nov., a halophilic Bacteroidetes from mesopelagic Southwest Indian Ocean with higher carbohydrate metabolic potential.</title>
        <authorList>
            <person name="Chen B."/>
            <person name="Zhang M."/>
            <person name="Lin D."/>
            <person name="Ye J."/>
            <person name="Tang K."/>
        </authorList>
    </citation>
    <scope>NUCLEOTIDE SEQUENCE</scope>
    <source>
        <strain evidence="1">TK19036</strain>
    </source>
</reference>